<dbReference type="GO" id="GO:0016757">
    <property type="term" value="F:glycosyltransferase activity"/>
    <property type="evidence" value="ECO:0007669"/>
    <property type="project" value="UniProtKB-KW"/>
</dbReference>
<dbReference type="CDD" id="cd03809">
    <property type="entry name" value="GT4_MtfB-like"/>
    <property type="match status" value="1"/>
</dbReference>
<gene>
    <name evidence="4" type="ordered locus">trd_0171</name>
</gene>
<dbReference type="InterPro" id="IPR028098">
    <property type="entry name" value="Glyco_trans_4-like_N"/>
</dbReference>
<dbReference type="InterPro" id="IPR001296">
    <property type="entry name" value="Glyco_trans_1"/>
</dbReference>
<dbReference type="PANTHER" id="PTHR46401">
    <property type="entry name" value="GLYCOSYLTRANSFERASE WBBK-RELATED"/>
    <property type="match status" value="1"/>
</dbReference>
<evidence type="ECO:0000259" key="2">
    <source>
        <dbReference type="Pfam" id="PF00534"/>
    </source>
</evidence>
<protein>
    <submittedName>
        <fullName evidence="4">Mannosyltransferase B</fullName>
    </submittedName>
</protein>
<evidence type="ECO:0000313" key="5">
    <source>
        <dbReference type="Proteomes" id="UP000000447"/>
    </source>
</evidence>
<reference evidence="4 5" key="1">
    <citation type="journal article" date="2009" name="PLoS ONE">
        <title>Complete genome sequence of the aerobic CO-oxidizing thermophile Thermomicrobium roseum.</title>
        <authorList>
            <person name="Wu D."/>
            <person name="Raymond J."/>
            <person name="Wu M."/>
            <person name="Chatterji S."/>
            <person name="Ren Q."/>
            <person name="Graham J.E."/>
            <person name="Bryant D.A."/>
            <person name="Robb F."/>
            <person name="Colman A."/>
            <person name="Tallon L.J."/>
            <person name="Badger J.H."/>
            <person name="Madupu R."/>
            <person name="Ward N.L."/>
            <person name="Eisen J.A."/>
        </authorList>
    </citation>
    <scope>NUCLEOTIDE SEQUENCE [LARGE SCALE GENOMIC DNA]</scope>
    <source>
        <strain evidence="5">ATCC 27502 / DSM 5159 / P-2</strain>
    </source>
</reference>
<dbReference type="eggNOG" id="COG0438">
    <property type="taxonomic scope" value="Bacteria"/>
</dbReference>
<dbReference type="STRING" id="309801.trd_0171"/>
<organism evidence="4 5">
    <name type="scientific">Thermomicrobium roseum (strain ATCC 27502 / DSM 5159 / P-2)</name>
    <dbReference type="NCBI Taxonomy" id="309801"/>
    <lineage>
        <taxon>Bacteria</taxon>
        <taxon>Pseudomonadati</taxon>
        <taxon>Thermomicrobiota</taxon>
        <taxon>Thermomicrobia</taxon>
        <taxon>Thermomicrobiales</taxon>
        <taxon>Thermomicrobiaceae</taxon>
        <taxon>Thermomicrobium</taxon>
    </lineage>
</organism>
<sequence length="385" mass="42934">MRVGLLASLLSRQAGYRRAGVSRYIEALLQYLPTVATDLELVATVPRTVWGLAHQDFAGIEWRLTRWPTERPVVRIAWEQLWASRVLRDCAVVHGPVNVLPLALDRPSVVTVHDVAFLHFPEHYPPAKRWYLRVMTGLSVRRAHRVIAVSEQTRRDVIRAYGIEPGRVVVVPNGIDAGWQRVRDEELAHWRAERGLPEHFLLFVGTIQPRKNVTTLIDALAKLDAAIDWPLYIVGAPGWRETPVYRRVQERGLAQRVVFVGYVSPAELRYWYSAATLFVYPSLYEGFGLPVLEAMACGTPVITSDRSALPEVAGDAAWLVDPTDPAALATAIATLARDPERRIALARAGFARAQAFSWERTARETAAVYRALGVGLLDERGGATA</sequence>
<dbReference type="Gene3D" id="3.40.50.2000">
    <property type="entry name" value="Glycogen Phosphorylase B"/>
    <property type="match status" value="2"/>
</dbReference>
<keyword evidence="4" id="KW-0328">Glycosyltransferase</keyword>
<keyword evidence="5" id="KW-1185">Reference proteome</keyword>
<dbReference type="PANTHER" id="PTHR46401:SF2">
    <property type="entry name" value="GLYCOSYLTRANSFERASE WBBK-RELATED"/>
    <property type="match status" value="1"/>
</dbReference>
<keyword evidence="1 4" id="KW-0808">Transferase</keyword>
<dbReference type="OrthoDB" id="9769555at2"/>
<dbReference type="GO" id="GO:0009103">
    <property type="term" value="P:lipopolysaccharide biosynthetic process"/>
    <property type="evidence" value="ECO:0007669"/>
    <property type="project" value="TreeGrafter"/>
</dbReference>
<dbReference type="FunFam" id="3.40.50.2000:FF:000119">
    <property type="entry name" value="Glycosyl transferase group 1"/>
    <property type="match status" value="1"/>
</dbReference>
<evidence type="ECO:0000259" key="3">
    <source>
        <dbReference type="Pfam" id="PF13439"/>
    </source>
</evidence>
<feature type="domain" description="Glycosyltransferase subfamily 4-like N-terminal" evidence="3">
    <location>
        <begin position="20"/>
        <end position="177"/>
    </location>
</feature>
<dbReference type="Pfam" id="PF00534">
    <property type="entry name" value="Glycos_transf_1"/>
    <property type="match status" value="1"/>
</dbReference>
<evidence type="ECO:0000256" key="1">
    <source>
        <dbReference type="ARBA" id="ARBA00022679"/>
    </source>
</evidence>
<dbReference type="Proteomes" id="UP000000447">
    <property type="component" value="Chromosome"/>
</dbReference>
<dbReference type="Pfam" id="PF13439">
    <property type="entry name" value="Glyco_transf_4"/>
    <property type="match status" value="1"/>
</dbReference>
<dbReference type="AlphaFoldDB" id="B9KXI4"/>
<dbReference type="HOGENOM" id="CLU_009583_27_6_0"/>
<dbReference type="CAZy" id="GT4">
    <property type="family name" value="Glycosyltransferase Family 4"/>
</dbReference>
<dbReference type="RefSeq" id="WP_012641584.1">
    <property type="nucleotide sequence ID" value="NC_011959.1"/>
</dbReference>
<dbReference type="EMBL" id="CP001275">
    <property type="protein sequence ID" value="ACM04637.1"/>
    <property type="molecule type" value="Genomic_DNA"/>
</dbReference>
<evidence type="ECO:0000313" key="4">
    <source>
        <dbReference type="EMBL" id="ACM04637.1"/>
    </source>
</evidence>
<feature type="domain" description="Glycosyl transferase family 1" evidence="2">
    <location>
        <begin position="196"/>
        <end position="349"/>
    </location>
</feature>
<proteinExistence type="predicted"/>
<dbReference type="SUPFAM" id="SSF53756">
    <property type="entry name" value="UDP-Glycosyltransferase/glycogen phosphorylase"/>
    <property type="match status" value="1"/>
</dbReference>
<name>B9KXI4_THERP</name>
<dbReference type="KEGG" id="tro:trd_0171"/>
<accession>B9KXI4</accession>